<sequence>MAKISQHLNKAIIFSLAPLAETNVSEIIDAFKEDRTLKQLNSLGVDRINAVLLSLSGVNNDPDWAKETAVRLSHYLGFEPINDPADSNYRAWGFSPISAAEGDEDYNGKPAYAVAVPGSTAIMVYAEVRERVLPSVSINTELAKRVSEFERKEERAANNKDVAILKEQVVASMLKTAPIRPKQVPVLFYKGLVVFFTSSAKTAEDASGLFRKVLGTFPAQKISQEGRLLMFFREMVLNSAHIPQDLTTADQEELDHIRFLPGEDAKLVDTNDGATYTIKGESLSVMSGTAYPMLKDRMEVEIAEMGFAFYPQGAGCEETRASGWEVKMSDKGYIKKFGPLDKSTEPVSLIERRTQHYQENATGLAAGWERGIATIWIIAEFLDSLLVSMTNASALIGTDLGLGYTTPEDDERHHLARYKYLQLRAEGYKARFNATLELDPSLAKRRDKEIEEDQAPESPDPDQKIYWKDEWGNYGTCDTDEEFEYLLDLDEGHERITRAEYMSARDEANEEEAEEDDGEI</sequence>
<dbReference type="EMBL" id="MT952005">
    <property type="protein sequence ID" value="QOI69644.1"/>
    <property type="molecule type" value="Genomic_DNA"/>
</dbReference>
<dbReference type="GO" id="GO:0006310">
    <property type="term" value="P:DNA recombination"/>
    <property type="evidence" value="ECO:0007669"/>
    <property type="project" value="UniProtKB-KW"/>
</dbReference>
<dbReference type="Proteomes" id="UP000593732">
    <property type="component" value="Segment"/>
</dbReference>
<reference evidence="5 6" key="1">
    <citation type="submission" date="2020-09" db="EMBL/GenBank/DDBJ databases">
        <authorList>
            <person name="Qin H."/>
            <person name="Tong Y."/>
            <person name="Fan H."/>
            <person name="Song L."/>
            <person name="An X."/>
            <person name="Hu Y."/>
        </authorList>
    </citation>
    <scope>NUCLEOTIDE SEQUENCE [LARGE SCALE GENOMIC DNA]</scope>
</reference>
<evidence type="ECO:0000313" key="6">
    <source>
        <dbReference type="Proteomes" id="UP000593732"/>
    </source>
</evidence>
<keyword evidence="5" id="KW-0540">Nuclease</keyword>
<dbReference type="GO" id="GO:0004527">
    <property type="term" value="F:exonuclease activity"/>
    <property type="evidence" value="ECO:0007669"/>
    <property type="project" value="UniProtKB-KW"/>
</dbReference>
<dbReference type="KEGG" id="vg:62680930"/>
<keyword evidence="2" id="KW-0963">Cytoplasm</keyword>
<accession>A0A7L8ZLD2</accession>
<dbReference type="PANTHER" id="PTHR38103:SF1">
    <property type="entry name" value="RECOMBINATION-ASSOCIATED PROTEIN RDGC"/>
    <property type="match status" value="1"/>
</dbReference>
<dbReference type="GO" id="GO:0003690">
    <property type="term" value="F:double-stranded DNA binding"/>
    <property type="evidence" value="ECO:0007669"/>
    <property type="project" value="TreeGrafter"/>
</dbReference>
<feature type="compositionally biased region" description="Basic and acidic residues" evidence="4">
    <location>
        <begin position="498"/>
        <end position="507"/>
    </location>
</feature>
<dbReference type="InterPro" id="IPR007476">
    <property type="entry name" value="RdgC"/>
</dbReference>
<dbReference type="GO" id="GO:0009295">
    <property type="term" value="C:nucleoid"/>
    <property type="evidence" value="ECO:0007669"/>
    <property type="project" value="UniProtKB-SubCell"/>
</dbReference>
<evidence type="ECO:0000313" key="5">
    <source>
        <dbReference type="EMBL" id="QOI69644.1"/>
    </source>
</evidence>
<evidence type="ECO:0000256" key="3">
    <source>
        <dbReference type="ARBA" id="ARBA00023172"/>
    </source>
</evidence>
<protein>
    <submittedName>
        <fullName evidence="5">Exonuclease</fullName>
    </submittedName>
</protein>
<dbReference type="GeneID" id="62680930"/>
<evidence type="ECO:0000256" key="4">
    <source>
        <dbReference type="SAM" id="MobiDB-lite"/>
    </source>
</evidence>
<proteinExistence type="predicted"/>
<keyword evidence="6" id="KW-1185">Reference proteome</keyword>
<keyword evidence="5" id="KW-0269">Exonuclease</keyword>
<feature type="region of interest" description="Disordered" evidence="4">
    <location>
        <begin position="498"/>
        <end position="520"/>
    </location>
</feature>
<feature type="region of interest" description="Disordered" evidence="4">
    <location>
        <begin position="445"/>
        <end position="467"/>
    </location>
</feature>
<name>A0A7L8ZLD2_9CAUD</name>
<dbReference type="Pfam" id="PF04381">
    <property type="entry name" value="RdgC"/>
    <property type="match status" value="1"/>
</dbReference>
<evidence type="ECO:0000256" key="2">
    <source>
        <dbReference type="ARBA" id="ARBA00022490"/>
    </source>
</evidence>
<organism evidence="5 6">
    <name type="scientific">Aeromonas phage BUCT551</name>
    <dbReference type="NCBI Taxonomy" id="2776735"/>
    <lineage>
        <taxon>Viruses</taxon>
        <taxon>Duplodnaviria</taxon>
        <taxon>Heunggongvirae</taxon>
        <taxon>Uroviricota</taxon>
        <taxon>Caudoviricetes</taxon>
        <taxon>Casjensviridae</taxon>
        <taxon>Sharonstreetvirus</taxon>
        <taxon>Sharonstreetvirus BUCT551</taxon>
    </lineage>
</organism>
<keyword evidence="3" id="KW-0233">DNA recombination</keyword>
<feature type="compositionally biased region" description="Acidic residues" evidence="4">
    <location>
        <begin position="508"/>
        <end position="520"/>
    </location>
</feature>
<evidence type="ECO:0000256" key="1">
    <source>
        <dbReference type="ARBA" id="ARBA00004453"/>
    </source>
</evidence>
<dbReference type="GO" id="GO:0000018">
    <property type="term" value="P:regulation of DNA recombination"/>
    <property type="evidence" value="ECO:0007669"/>
    <property type="project" value="TreeGrafter"/>
</dbReference>
<dbReference type="RefSeq" id="YP_009998344.1">
    <property type="nucleotide sequence ID" value="NC_052986.1"/>
</dbReference>
<keyword evidence="5" id="KW-0378">Hydrolase</keyword>
<comment type="subcellular location">
    <subcellularLocation>
        <location evidence="1">Cytoplasm</location>
        <location evidence="1">Nucleoid</location>
    </subcellularLocation>
</comment>
<dbReference type="PANTHER" id="PTHR38103">
    <property type="entry name" value="RECOMBINATION-ASSOCIATED PROTEIN RDGC"/>
    <property type="match status" value="1"/>
</dbReference>